<reference evidence="1 2" key="1">
    <citation type="journal article" date="2023" name="bioRxiv">
        <title>Conserved and derived expression patterns and positive selection on dental genes reveal complex evolutionary context of ever-growing rodent molars.</title>
        <authorList>
            <person name="Calamari Z.T."/>
            <person name="Song A."/>
            <person name="Cohen E."/>
            <person name="Akter M."/>
            <person name="Roy R.D."/>
            <person name="Hallikas O."/>
            <person name="Christensen M.M."/>
            <person name="Li P."/>
            <person name="Marangoni P."/>
            <person name="Jernvall J."/>
            <person name="Klein O.D."/>
        </authorList>
    </citation>
    <scope>NUCLEOTIDE SEQUENCE [LARGE SCALE GENOMIC DNA]</scope>
    <source>
        <strain evidence="1">V071</strain>
    </source>
</reference>
<proteinExistence type="predicted"/>
<dbReference type="EMBL" id="JBBHLL010000505">
    <property type="protein sequence ID" value="KAK7801407.1"/>
    <property type="molecule type" value="Genomic_DNA"/>
</dbReference>
<keyword evidence="2" id="KW-1185">Reference proteome</keyword>
<comment type="caution">
    <text evidence="1">The sequence shown here is derived from an EMBL/GenBank/DDBJ whole genome shotgun (WGS) entry which is preliminary data.</text>
</comment>
<sequence length="85" mass="9169">MCSARLLVLVKDHGEPALTTTATVLVSLVENGQAPKSLPRFRKRCVSEASLVTVKCVPDHCHLVRVQCWAHVAAVHRAALLCGAQ</sequence>
<dbReference type="Proteomes" id="UP001488838">
    <property type="component" value="Unassembled WGS sequence"/>
</dbReference>
<protein>
    <recommendedName>
        <fullName evidence="3">Secreted protein</fullName>
    </recommendedName>
</protein>
<name>A0AAW0HEP7_MYOGA</name>
<accession>A0AAW0HEP7</accession>
<dbReference type="AlphaFoldDB" id="A0AAW0HEP7"/>
<evidence type="ECO:0000313" key="1">
    <source>
        <dbReference type="EMBL" id="KAK7801407.1"/>
    </source>
</evidence>
<organism evidence="1 2">
    <name type="scientific">Myodes glareolus</name>
    <name type="common">Bank vole</name>
    <name type="synonym">Clethrionomys glareolus</name>
    <dbReference type="NCBI Taxonomy" id="447135"/>
    <lineage>
        <taxon>Eukaryota</taxon>
        <taxon>Metazoa</taxon>
        <taxon>Chordata</taxon>
        <taxon>Craniata</taxon>
        <taxon>Vertebrata</taxon>
        <taxon>Euteleostomi</taxon>
        <taxon>Mammalia</taxon>
        <taxon>Eutheria</taxon>
        <taxon>Euarchontoglires</taxon>
        <taxon>Glires</taxon>
        <taxon>Rodentia</taxon>
        <taxon>Myomorpha</taxon>
        <taxon>Muroidea</taxon>
        <taxon>Cricetidae</taxon>
        <taxon>Arvicolinae</taxon>
        <taxon>Myodes</taxon>
    </lineage>
</organism>
<evidence type="ECO:0008006" key="3">
    <source>
        <dbReference type="Google" id="ProtNLM"/>
    </source>
</evidence>
<gene>
    <name evidence="1" type="ORF">U0070_027249</name>
</gene>
<evidence type="ECO:0000313" key="2">
    <source>
        <dbReference type="Proteomes" id="UP001488838"/>
    </source>
</evidence>